<evidence type="ECO:0000313" key="4">
    <source>
        <dbReference type="EnsemblMetazoa" id="XP_003425597"/>
    </source>
</evidence>
<sequence length="559" mass="62594">MDNAESVGIRSVKHKHSLLHFAVVYSTPDIVKHLLDAGLPPDGRKNHSKTKGRTPLHLAVIHNKYRVVKLLLDYGCRIDVRDNSSRTALHHAVKISISRELCSKSHAIICQLLRRGAGVNVKNSHGETPLLYAVKHGSEILVRLFLRYGADVHQRKGTNGNNALHYAVRKNRPKIVEMLLNAGADVNSLAKKSRTALHLAVAKARNEEIVDLLIERGALVNARDDSGRTPIFMSRDSDDDEDMTNRQLRIVRSLLDAGAEVNHISNNGESALHRAISSGIEPIVQLFLERGANVNFKNRKGQSCLHTAVKSASEKIVTLLIDKGAYINDTSYIGVTPLHLAVEYQRENLIKLLLDRGANIGIGDIKGYTPLHCAARLTHLDEQTIERIIKILLLNKADPYRISINGKNPLNYALKKSNTRMIKVLLHHLADLDVMGDKNATRVAMQAIGELEHWLRVYEDRQRELVDMNKVMIYGNVSYFDAVSGDLGVMVRNKEFVKAFKDNQVIEEDVIERAIECLFILLSDYKVPISVVEIIVSYCKFDDLQKLVQVCQESNILTG</sequence>
<dbReference type="PROSITE" id="PS50297">
    <property type="entry name" value="ANK_REP_REGION"/>
    <property type="match status" value="9"/>
</dbReference>
<dbReference type="SUPFAM" id="SSF48403">
    <property type="entry name" value="Ankyrin repeat"/>
    <property type="match status" value="1"/>
</dbReference>
<name>A0A7M7GD47_NASVI</name>
<dbReference type="Pfam" id="PF00023">
    <property type="entry name" value="Ank"/>
    <property type="match status" value="1"/>
</dbReference>
<feature type="repeat" description="ANK" evidence="3">
    <location>
        <begin position="159"/>
        <end position="191"/>
    </location>
</feature>
<dbReference type="PANTHER" id="PTHR24161">
    <property type="entry name" value="ANK_REP_REGION DOMAIN-CONTAINING PROTEIN-RELATED"/>
    <property type="match status" value="1"/>
</dbReference>
<feature type="repeat" description="ANK" evidence="3">
    <location>
        <begin position="51"/>
        <end position="83"/>
    </location>
</feature>
<evidence type="ECO:0000256" key="3">
    <source>
        <dbReference type="PROSITE-ProRule" id="PRU00023"/>
    </source>
</evidence>
<keyword evidence="5" id="KW-1185">Reference proteome</keyword>
<dbReference type="InterPro" id="IPR036770">
    <property type="entry name" value="Ankyrin_rpt-contain_sf"/>
</dbReference>
<dbReference type="Pfam" id="PF12796">
    <property type="entry name" value="Ank_2"/>
    <property type="match status" value="4"/>
</dbReference>
<evidence type="ECO:0000313" key="5">
    <source>
        <dbReference type="Proteomes" id="UP000002358"/>
    </source>
</evidence>
<dbReference type="Pfam" id="PF13637">
    <property type="entry name" value="Ank_4"/>
    <property type="match status" value="1"/>
</dbReference>
<dbReference type="GeneID" id="100679234"/>
<dbReference type="KEGG" id="nvi:100679234"/>
<proteinExistence type="predicted"/>
<dbReference type="PROSITE" id="PS50088">
    <property type="entry name" value="ANK_REPEAT"/>
    <property type="match status" value="9"/>
</dbReference>
<reference evidence="4" key="1">
    <citation type="submission" date="2021-01" db="UniProtKB">
        <authorList>
            <consortium name="EnsemblMetazoa"/>
        </authorList>
    </citation>
    <scope>IDENTIFICATION</scope>
</reference>
<dbReference type="EnsemblMetazoa" id="XM_003425549">
    <property type="protein sequence ID" value="XP_003425597"/>
    <property type="gene ID" value="LOC100679234"/>
</dbReference>
<accession>A0A7M7GD47</accession>
<feature type="repeat" description="ANK" evidence="3">
    <location>
        <begin position="300"/>
        <end position="332"/>
    </location>
</feature>
<dbReference type="PRINTS" id="PR01415">
    <property type="entry name" value="ANKYRIN"/>
</dbReference>
<dbReference type="Proteomes" id="UP000002358">
    <property type="component" value="Chromosome 1"/>
</dbReference>
<dbReference type="PANTHER" id="PTHR24161:SF85">
    <property type="entry name" value="PALMITOYLTRANSFERASE HIP14"/>
    <property type="match status" value="1"/>
</dbReference>
<evidence type="ECO:0000256" key="2">
    <source>
        <dbReference type="ARBA" id="ARBA00023043"/>
    </source>
</evidence>
<protein>
    <recommendedName>
        <fullName evidence="6">Ankyrin repeat protein</fullName>
    </recommendedName>
</protein>
<keyword evidence="2 3" id="KW-0040">ANK repeat</keyword>
<organism evidence="4 5">
    <name type="scientific">Nasonia vitripennis</name>
    <name type="common">Parasitic wasp</name>
    <dbReference type="NCBI Taxonomy" id="7425"/>
    <lineage>
        <taxon>Eukaryota</taxon>
        <taxon>Metazoa</taxon>
        <taxon>Ecdysozoa</taxon>
        <taxon>Arthropoda</taxon>
        <taxon>Hexapoda</taxon>
        <taxon>Insecta</taxon>
        <taxon>Pterygota</taxon>
        <taxon>Neoptera</taxon>
        <taxon>Endopterygota</taxon>
        <taxon>Hymenoptera</taxon>
        <taxon>Apocrita</taxon>
        <taxon>Proctotrupomorpha</taxon>
        <taxon>Chalcidoidea</taxon>
        <taxon>Pteromalidae</taxon>
        <taxon>Pteromalinae</taxon>
        <taxon>Nasonia</taxon>
    </lineage>
</organism>
<evidence type="ECO:0000256" key="1">
    <source>
        <dbReference type="ARBA" id="ARBA00022737"/>
    </source>
</evidence>
<dbReference type="OrthoDB" id="194358at2759"/>
<dbReference type="AlphaFoldDB" id="A0A7M7GD47"/>
<feature type="repeat" description="ANK" evidence="3">
    <location>
        <begin position="366"/>
        <end position="398"/>
    </location>
</feature>
<evidence type="ECO:0008006" key="6">
    <source>
        <dbReference type="Google" id="ProtNLM"/>
    </source>
</evidence>
<feature type="repeat" description="ANK" evidence="3">
    <location>
        <begin position="192"/>
        <end position="225"/>
    </location>
</feature>
<feature type="repeat" description="ANK" evidence="3">
    <location>
        <begin position="333"/>
        <end position="365"/>
    </location>
</feature>
<dbReference type="RefSeq" id="XP_003425597.1">
    <property type="nucleotide sequence ID" value="XM_003425549.4"/>
</dbReference>
<feature type="repeat" description="ANK" evidence="3">
    <location>
        <begin position="125"/>
        <end position="157"/>
    </location>
</feature>
<feature type="repeat" description="ANK" evidence="3">
    <location>
        <begin position="405"/>
        <end position="437"/>
    </location>
</feature>
<dbReference type="SMR" id="A0A7M7GD47"/>
<keyword evidence="1" id="KW-0677">Repeat</keyword>
<dbReference type="Gene3D" id="1.25.40.20">
    <property type="entry name" value="Ankyrin repeat-containing domain"/>
    <property type="match status" value="4"/>
</dbReference>
<dbReference type="SMART" id="SM00248">
    <property type="entry name" value="ANK"/>
    <property type="match status" value="12"/>
</dbReference>
<dbReference type="InterPro" id="IPR002110">
    <property type="entry name" value="Ankyrin_rpt"/>
</dbReference>
<feature type="repeat" description="ANK" evidence="3">
    <location>
        <begin position="267"/>
        <end position="299"/>
    </location>
</feature>